<comment type="similarity">
    <text evidence="1">Belongs to the aspartokinase family.</text>
</comment>
<dbReference type="GO" id="GO:0005524">
    <property type="term" value="F:ATP binding"/>
    <property type="evidence" value="ECO:0007669"/>
    <property type="project" value="UniProtKB-KW"/>
</dbReference>
<dbReference type="OrthoDB" id="4323675at2759"/>
<dbReference type="EC" id="2.7.2.4" evidence="2"/>
<organism evidence="9">
    <name type="scientific">Rhododendron williamsianum</name>
    <dbReference type="NCBI Taxonomy" id="262921"/>
    <lineage>
        <taxon>Eukaryota</taxon>
        <taxon>Viridiplantae</taxon>
        <taxon>Streptophyta</taxon>
        <taxon>Embryophyta</taxon>
        <taxon>Tracheophyta</taxon>
        <taxon>Spermatophyta</taxon>
        <taxon>Magnoliopsida</taxon>
        <taxon>eudicotyledons</taxon>
        <taxon>Gunneridae</taxon>
        <taxon>Pentapetalae</taxon>
        <taxon>asterids</taxon>
        <taxon>Ericales</taxon>
        <taxon>Ericaceae</taxon>
        <taxon>Ericoideae</taxon>
        <taxon>Rhodoreae</taxon>
        <taxon>Rhododendron</taxon>
    </lineage>
</organism>
<evidence type="ECO:0000256" key="7">
    <source>
        <dbReference type="SAM" id="MobiDB-lite"/>
    </source>
</evidence>
<evidence type="ECO:0000256" key="1">
    <source>
        <dbReference type="ARBA" id="ARBA00010122"/>
    </source>
</evidence>
<keyword evidence="5" id="KW-0067">ATP-binding</keyword>
<evidence type="ECO:0000256" key="5">
    <source>
        <dbReference type="ARBA" id="ARBA00022840"/>
    </source>
</evidence>
<feature type="compositionally biased region" description="Polar residues" evidence="7">
    <location>
        <begin position="97"/>
        <end position="108"/>
    </location>
</feature>
<evidence type="ECO:0000256" key="4">
    <source>
        <dbReference type="ARBA" id="ARBA00022777"/>
    </source>
</evidence>
<feature type="non-terminal residue" evidence="9">
    <location>
        <position position="1"/>
    </location>
</feature>
<dbReference type="GO" id="GO:0009570">
    <property type="term" value="C:chloroplast stroma"/>
    <property type="evidence" value="ECO:0007669"/>
    <property type="project" value="TreeGrafter"/>
</dbReference>
<dbReference type="InterPro" id="IPR054352">
    <property type="entry name" value="ACT_Aspartokinase"/>
</dbReference>
<evidence type="ECO:0000313" key="9">
    <source>
        <dbReference type="EMBL" id="KAE9446121.1"/>
    </source>
</evidence>
<keyword evidence="4" id="KW-0808">Transferase</keyword>
<dbReference type="GO" id="GO:0009089">
    <property type="term" value="P:lysine biosynthetic process via diaminopimelate"/>
    <property type="evidence" value="ECO:0007669"/>
    <property type="project" value="TreeGrafter"/>
</dbReference>
<protein>
    <recommendedName>
        <fullName evidence="2">aspartate kinase</fullName>
        <ecNumber evidence="2">2.7.2.4</ecNumber>
    </recommendedName>
</protein>
<dbReference type="FunFam" id="3.30.70.260:FF:000020">
    <property type="entry name" value="Aspartokinase 1"/>
    <property type="match status" value="1"/>
</dbReference>
<dbReference type="EMBL" id="QEFC01003985">
    <property type="protein sequence ID" value="KAE9446121.1"/>
    <property type="molecule type" value="Genomic_DNA"/>
</dbReference>
<evidence type="ECO:0000256" key="3">
    <source>
        <dbReference type="ARBA" id="ARBA00022741"/>
    </source>
</evidence>
<dbReference type="Gene3D" id="3.30.2130.10">
    <property type="entry name" value="VC0802-like"/>
    <property type="match status" value="1"/>
</dbReference>
<comment type="caution">
    <text evidence="9">The sequence shown here is derived from an EMBL/GenBank/DDBJ whole genome shotgun (WGS) entry which is preliminary data.</text>
</comment>
<keyword evidence="4" id="KW-0418">Kinase</keyword>
<dbReference type="Pfam" id="PF22468">
    <property type="entry name" value="ACT_9"/>
    <property type="match status" value="1"/>
</dbReference>
<reference evidence="9" key="1">
    <citation type="journal article" date="2019" name="Genome Biol. Evol.">
        <title>The Rhododendron genome and chromosomal organization provide insight into shared whole-genome duplications across the heath family (Ericaceae).</title>
        <authorList>
            <person name="Soza V.L."/>
            <person name="Lindsley D."/>
            <person name="Waalkes A."/>
            <person name="Ramage E."/>
            <person name="Patwardhan R.P."/>
            <person name="Burton J.N."/>
            <person name="Adey A."/>
            <person name="Kumar A."/>
            <person name="Qiu R."/>
            <person name="Shendure J."/>
            <person name="Hall B."/>
        </authorList>
    </citation>
    <scope>NUCLEOTIDE SEQUENCE</scope>
    <source>
        <strain evidence="9">RSF 1966-606</strain>
    </source>
</reference>
<keyword evidence="3" id="KW-0547">Nucleotide-binding</keyword>
<sequence>MELDHVVEELEKIAVVNLLQQRSIISLIGNVQRSSLILEKVFRVLRTNGVNVQMISQGASKVNISLIVNDSEAEQCVKALHSAFFSSDGSHLDEECGSQNGSVSISAN</sequence>
<dbReference type="SUPFAM" id="SSF55021">
    <property type="entry name" value="ACT-like"/>
    <property type="match status" value="1"/>
</dbReference>
<gene>
    <name evidence="9" type="ORF">C3L33_22016</name>
</gene>
<evidence type="ECO:0000256" key="6">
    <source>
        <dbReference type="ARBA" id="ARBA00034478"/>
    </source>
</evidence>
<dbReference type="AlphaFoldDB" id="A0A6A4KS18"/>
<dbReference type="GO" id="GO:0009090">
    <property type="term" value="P:homoserine biosynthetic process"/>
    <property type="evidence" value="ECO:0007669"/>
    <property type="project" value="TreeGrafter"/>
</dbReference>
<feature type="domain" description="ACT" evidence="8">
    <location>
        <begin position="26"/>
        <end position="106"/>
    </location>
</feature>
<dbReference type="PANTHER" id="PTHR21499">
    <property type="entry name" value="ASPARTATE KINASE"/>
    <property type="match status" value="1"/>
</dbReference>
<dbReference type="PROSITE" id="PS51671">
    <property type="entry name" value="ACT"/>
    <property type="match status" value="1"/>
</dbReference>
<evidence type="ECO:0000259" key="8">
    <source>
        <dbReference type="PROSITE" id="PS51671"/>
    </source>
</evidence>
<dbReference type="PANTHER" id="PTHR21499:SF59">
    <property type="entry name" value="ASPARTOKINASE"/>
    <property type="match status" value="1"/>
</dbReference>
<accession>A0A6A4KS18</accession>
<name>A0A6A4KS18_9ERIC</name>
<dbReference type="GO" id="GO:0005829">
    <property type="term" value="C:cytosol"/>
    <property type="evidence" value="ECO:0007669"/>
    <property type="project" value="TreeGrafter"/>
</dbReference>
<evidence type="ECO:0000256" key="2">
    <source>
        <dbReference type="ARBA" id="ARBA00013059"/>
    </source>
</evidence>
<proteinExistence type="inferred from homology"/>
<dbReference type="InterPro" id="IPR002912">
    <property type="entry name" value="ACT_dom"/>
</dbReference>
<dbReference type="InterPro" id="IPR045865">
    <property type="entry name" value="ACT-like_dom_sf"/>
</dbReference>
<feature type="region of interest" description="Disordered" evidence="7">
    <location>
        <begin position="88"/>
        <end position="108"/>
    </location>
</feature>
<dbReference type="GO" id="GO:0004072">
    <property type="term" value="F:aspartate kinase activity"/>
    <property type="evidence" value="ECO:0007669"/>
    <property type="project" value="UniProtKB-EC"/>
</dbReference>
<comment type="pathway">
    <text evidence="6">Amino-acid biosynthesis; L-methionine biosynthesis via de novo pathway.</text>
</comment>